<proteinExistence type="predicted"/>
<keyword evidence="4" id="KW-1185">Reference proteome</keyword>
<evidence type="ECO:0000256" key="2">
    <source>
        <dbReference type="SAM" id="Phobius"/>
    </source>
</evidence>
<keyword evidence="2" id="KW-0812">Transmembrane</keyword>
<dbReference type="Proteomes" id="UP001431209">
    <property type="component" value="Unassembled WGS sequence"/>
</dbReference>
<name>A0AAW2YXN9_9EUKA</name>
<dbReference type="EMBL" id="JAOPGA020000797">
    <property type="protein sequence ID" value="KAL0481925.1"/>
    <property type="molecule type" value="Genomic_DNA"/>
</dbReference>
<comment type="caution">
    <text evidence="3">The sequence shown here is derived from an EMBL/GenBank/DDBJ whole genome shotgun (WGS) entry which is preliminary data.</text>
</comment>
<feature type="region of interest" description="Disordered" evidence="1">
    <location>
        <begin position="1"/>
        <end position="42"/>
    </location>
</feature>
<feature type="transmembrane region" description="Helical" evidence="2">
    <location>
        <begin position="396"/>
        <end position="421"/>
    </location>
</feature>
<feature type="transmembrane region" description="Helical" evidence="2">
    <location>
        <begin position="188"/>
        <end position="208"/>
    </location>
</feature>
<dbReference type="AlphaFoldDB" id="A0AAW2YXN9"/>
<reference evidence="3 4" key="1">
    <citation type="submission" date="2024-03" db="EMBL/GenBank/DDBJ databases">
        <title>The Acrasis kona genome and developmental transcriptomes reveal deep origins of eukaryotic multicellular pathways.</title>
        <authorList>
            <person name="Sheikh S."/>
            <person name="Fu C.-J."/>
            <person name="Brown M.W."/>
            <person name="Baldauf S.L."/>
        </authorList>
    </citation>
    <scope>NUCLEOTIDE SEQUENCE [LARGE SCALE GENOMIC DNA]</scope>
    <source>
        <strain evidence="3 4">ATCC MYA-3509</strain>
    </source>
</reference>
<keyword evidence="2" id="KW-1133">Transmembrane helix</keyword>
<sequence>MGEQEQTSHPQPSETDDVAIDFSHSLTEVDFDDKDEKNTEASKSEIIVEEVTITTDVMIPMTGWIDDRTFDPSNIRTPRAVNRSPISRTFTEDPSRHILLNQVLEQSTIINDAELNILDTPIHVPSLQTLPPLEVHKVDEDHFPTPVRKNTSVAFGDHVRVATVKHTYYSGHPTFKFYHIGFWIHNKIILICTVLAALCVLAFLSIVLATQYDTVVDRCDKPLRQIMISNISAVATFIAFLLIIAAVRVGRMYYNSMCSERLKKSKRASKTTSTDEKSPRPPKSPRVKETKTTFVLCTDDQYAGTPITPNKSTFEDQLITPKHKKSRKDVVTIEPLKTTFNQDYGRVQKQKMQKKAKRDKTFKVILVLVWLLIHLWCLVSLVYVIDVGTCITKEPILYFVNLSFFVLTALCCAGELVITIANI</sequence>
<accession>A0AAW2YXN9</accession>
<evidence type="ECO:0000313" key="4">
    <source>
        <dbReference type="Proteomes" id="UP001431209"/>
    </source>
</evidence>
<feature type="transmembrane region" description="Helical" evidence="2">
    <location>
        <begin position="228"/>
        <end position="247"/>
    </location>
</feature>
<feature type="transmembrane region" description="Helical" evidence="2">
    <location>
        <begin position="361"/>
        <end position="384"/>
    </location>
</feature>
<keyword evidence="2" id="KW-0472">Membrane</keyword>
<organism evidence="3 4">
    <name type="scientific">Acrasis kona</name>
    <dbReference type="NCBI Taxonomy" id="1008807"/>
    <lineage>
        <taxon>Eukaryota</taxon>
        <taxon>Discoba</taxon>
        <taxon>Heterolobosea</taxon>
        <taxon>Tetramitia</taxon>
        <taxon>Eutetramitia</taxon>
        <taxon>Acrasidae</taxon>
        <taxon>Acrasis</taxon>
    </lineage>
</organism>
<evidence type="ECO:0000256" key="1">
    <source>
        <dbReference type="SAM" id="MobiDB-lite"/>
    </source>
</evidence>
<evidence type="ECO:0000313" key="3">
    <source>
        <dbReference type="EMBL" id="KAL0481925.1"/>
    </source>
</evidence>
<keyword evidence="3" id="KW-0670">Pyruvate</keyword>
<gene>
    <name evidence="3" type="ORF">AKO1_011381</name>
</gene>
<protein>
    <submittedName>
        <fullName evidence="3">Pyruvate dehydrogenase phosphatase regulatory subunit, mitochondrial</fullName>
    </submittedName>
</protein>
<feature type="region of interest" description="Disordered" evidence="1">
    <location>
        <begin position="265"/>
        <end position="288"/>
    </location>
</feature>
<feature type="compositionally biased region" description="Polar residues" evidence="1">
    <location>
        <begin position="1"/>
        <end position="13"/>
    </location>
</feature>